<dbReference type="InterPro" id="IPR012338">
    <property type="entry name" value="Beta-lactam/transpept-like"/>
</dbReference>
<evidence type="ECO:0000256" key="8">
    <source>
        <dbReference type="SAM" id="SignalP"/>
    </source>
</evidence>
<dbReference type="AlphaFoldDB" id="A0AAU6SQZ0"/>
<proteinExistence type="inferred from homology"/>
<evidence type="ECO:0000256" key="3">
    <source>
        <dbReference type="ARBA" id="ARBA00022729"/>
    </source>
</evidence>
<accession>A0AAU6SQZ0</accession>
<dbReference type="GO" id="GO:0008800">
    <property type="term" value="F:beta-lactamase activity"/>
    <property type="evidence" value="ECO:0007669"/>
    <property type="project" value="UniProtKB-UniRule"/>
</dbReference>
<dbReference type="EMBL" id="CP095338">
    <property type="protein sequence ID" value="XAG22359.1"/>
    <property type="molecule type" value="Genomic_DNA"/>
</dbReference>
<dbReference type="PROSITE" id="PS00146">
    <property type="entry name" value="BETA_LACTAMASE_A"/>
    <property type="match status" value="1"/>
</dbReference>
<dbReference type="NCBIfam" id="NF000481">
    <property type="entry name" value="carbeni_gen"/>
    <property type="match status" value="1"/>
</dbReference>
<evidence type="ECO:0000256" key="1">
    <source>
        <dbReference type="ARBA" id="ARBA00009009"/>
    </source>
</evidence>
<dbReference type="InterPro" id="IPR000871">
    <property type="entry name" value="Beta-lactam_class-A"/>
</dbReference>
<protein>
    <recommendedName>
        <fullName evidence="2 7">Beta-lactamase</fullName>
        <ecNumber evidence="2 7">3.5.2.6</ecNumber>
    </recommendedName>
</protein>
<evidence type="ECO:0000256" key="5">
    <source>
        <dbReference type="ARBA" id="ARBA00023157"/>
    </source>
</evidence>
<keyword evidence="5" id="KW-1015">Disulfide bond</keyword>
<feature type="chain" id="PRO_5043929824" description="Beta-lactamase" evidence="8">
    <location>
        <begin position="21"/>
        <end position="296"/>
    </location>
</feature>
<dbReference type="NCBIfam" id="NF033103">
    <property type="entry name" value="bla_class_A"/>
    <property type="match status" value="1"/>
</dbReference>
<dbReference type="PANTHER" id="PTHR35333">
    <property type="entry name" value="BETA-LACTAMASE"/>
    <property type="match status" value="1"/>
</dbReference>
<dbReference type="InterPro" id="IPR023650">
    <property type="entry name" value="Beta-lactam_class-A_AS"/>
</dbReference>
<dbReference type="PANTHER" id="PTHR35333:SF3">
    <property type="entry name" value="BETA-LACTAMASE-TYPE TRANSPEPTIDASE FOLD CONTAINING PROTEIN"/>
    <property type="match status" value="1"/>
</dbReference>
<reference evidence="10" key="1">
    <citation type="submission" date="2022-03" db="EMBL/GenBank/DDBJ databases">
        <title>Sea Food Isolates.</title>
        <authorList>
            <person name="Li c."/>
        </authorList>
    </citation>
    <scope>NUCLEOTIDE SEQUENCE</scope>
    <source>
        <strain evidence="10">19PA01SH03</strain>
    </source>
</reference>
<feature type="signal peptide" evidence="8">
    <location>
        <begin position="1"/>
        <end position="20"/>
    </location>
</feature>
<comment type="similarity">
    <text evidence="1 7">Belongs to the class-A beta-lactamase family.</text>
</comment>
<dbReference type="InterPro" id="IPR058169">
    <property type="entry name" value="PSE-1/CARB-3-like"/>
</dbReference>
<keyword evidence="3 8" id="KW-0732">Signal</keyword>
<evidence type="ECO:0000256" key="7">
    <source>
        <dbReference type="RuleBase" id="RU361140"/>
    </source>
</evidence>
<dbReference type="SUPFAM" id="SSF56601">
    <property type="entry name" value="beta-lactamase/transpeptidase-like"/>
    <property type="match status" value="1"/>
</dbReference>
<sequence length="296" mass="32784">MRILSVFLALSISMPSASFAFSEKLTRVEQEVRSIEEQLSARIGVAVFNTETGEHWNYRGEERFPLTSTFKTIACAKLLHDSEQGDIDPLSKVKIEENDLVTYSPIIEQYVGQEITLDDACQATMSTSDNTAANMIIKAVGGTESITSFIRAMGDEVTRLDRIEPDLNQGLVNDLRDTTTPNAMVITLHELLFGSVLSESSQQKLLTWMINNQVTDNLLRSVLPNGWGIGDRSGAGGFGARSITAIVWSKTQSPIIISIYIAQTEASIEQRNQAIVKIGKAIFDNYIDSNDYHRDQ</sequence>
<dbReference type="GO" id="GO:0046677">
    <property type="term" value="P:response to antibiotic"/>
    <property type="evidence" value="ECO:0007669"/>
    <property type="project" value="UniProtKB-UniRule"/>
</dbReference>
<evidence type="ECO:0000256" key="4">
    <source>
        <dbReference type="ARBA" id="ARBA00022801"/>
    </source>
</evidence>
<dbReference type="Pfam" id="PF13354">
    <property type="entry name" value="Beta-lactamase2"/>
    <property type="match status" value="1"/>
</dbReference>
<dbReference type="PRINTS" id="PR00118">
    <property type="entry name" value="BLACTAMASEA"/>
</dbReference>
<dbReference type="EC" id="3.5.2.6" evidence="2 7"/>
<keyword evidence="4 7" id="KW-0378">Hydrolase</keyword>
<name>A0AAU6SQZ0_UNCXX</name>
<evidence type="ECO:0000256" key="2">
    <source>
        <dbReference type="ARBA" id="ARBA00012865"/>
    </source>
</evidence>
<dbReference type="InterPro" id="IPR045155">
    <property type="entry name" value="Beta-lactam_cat"/>
</dbReference>
<dbReference type="GO" id="GO:0030655">
    <property type="term" value="P:beta-lactam antibiotic catabolic process"/>
    <property type="evidence" value="ECO:0007669"/>
    <property type="project" value="InterPro"/>
</dbReference>
<evidence type="ECO:0000259" key="9">
    <source>
        <dbReference type="Pfam" id="PF13354"/>
    </source>
</evidence>
<gene>
    <name evidence="10" type="primary">blaCARB</name>
    <name evidence="10" type="ORF">MRN70_06050</name>
</gene>
<evidence type="ECO:0000256" key="6">
    <source>
        <dbReference type="ARBA" id="ARBA00023251"/>
    </source>
</evidence>
<dbReference type="Gene3D" id="3.40.710.10">
    <property type="entry name" value="DD-peptidase/beta-lactamase superfamily"/>
    <property type="match status" value="1"/>
</dbReference>
<comment type="catalytic activity">
    <reaction evidence="7">
        <text>a beta-lactam + H2O = a substituted beta-amino acid</text>
        <dbReference type="Rhea" id="RHEA:20401"/>
        <dbReference type="ChEBI" id="CHEBI:15377"/>
        <dbReference type="ChEBI" id="CHEBI:35627"/>
        <dbReference type="ChEBI" id="CHEBI:140347"/>
        <dbReference type="EC" id="3.5.2.6"/>
    </reaction>
</comment>
<keyword evidence="6 7" id="KW-0046">Antibiotic resistance</keyword>
<feature type="domain" description="Beta-lactamase class A catalytic" evidence="9">
    <location>
        <begin position="44"/>
        <end position="260"/>
    </location>
</feature>
<organism evidence="10">
    <name type="scientific">bacterium 19PA01SH03</name>
    <dbReference type="NCBI Taxonomy" id="2920705"/>
    <lineage>
        <taxon>Bacteria</taxon>
    </lineage>
</organism>
<evidence type="ECO:0000313" key="10">
    <source>
        <dbReference type="EMBL" id="XAG22359.1"/>
    </source>
</evidence>